<sequence>MPGNYNNGVIPEDKNQALVSAALDKAKSFADKLADGKAAWGRGIPIIPSMWYKLVSSGRSLRFFYRMFPIMVDNSKCIKCMRCLENCPAGAIEKVGEYPFINRNLCESCQRCVAFCPAHAIAVPDKPAQQYRAMEFEEFFG</sequence>
<dbReference type="PANTHER" id="PTHR24960:SF79">
    <property type="entry name" value="PHOTOSYSTEM I IRON-SULFUR CENTER"/>
    <property type="match status" value="1"/>
</dbReference>
<feature type="domain" description="4Fe-4S ferredoxin-type" evidence="5">
    <location>
        <begin position="68"/>
        <end position="97"/>
    </location>
</feature>
<dbReference type="InterPro" id="IPR017896">
    <property type="entry name" value="4Fe4S_Fe-S-bd"/>
</dbReference>
<protein>
    <submittedName>
        <fullName evidence="6">Electron transport complex subunit RsxB</fullName>
    </submittedName>
</protein>
<reference evidence="6" key="1">
    <citation type="submission" date="2019-08" db="EMBL/GenBank/DDBJ databases">
        <authorList>
            <person name="Kucharzyk K."/>
            <person name="Murdoch R.W."/>
            <person name="Higgins S."/>
            <person name="Loffler F."/>
        </authorList>
    </citation>
    <scope>NUCLEOTIDE SEQUENCE</scope>
</reference>
<evidence type="ECO:0000256" key="2">
    <source>
        <dbReference type="ARBA" id="ARBA00022723"/>
    </source>
</evidence>
<dbReference type="AlphaFoldDB" id="A0A645GV90"/>
<dbReference type="PANTHER" id="PTHR24960">
    <property type="entry name" value="PHOTOSYSTEM I IRON-SULFUR CENTER-RELATED"/>
    <property type="match status" value="1"/>
</dbReference>
<dbReference type="Gene3D" id="3.30.70.20">
    <property type="match status" value="1"/>
</dbReference>
<dbReference type="InterPro" id="IPR050157">
    <property type="entry name" value="PSI_iron-sulfur_center"/>
</dbReference>
<keyword evidence="4" id="KW-0411">Iron-sulfur</keyword>
<keyword evidence="3" id="KW-0408">Iron</keyword>
<dbReference type="InterPro" id="IPR017900">
    <property type="entry name" value="4Fe4S_Fe_S_CS"/>
</dbReference>
<feature type="domain" description="4Fe-4S ferredoxin-type" evidence="5">
    <location>
        <begin position="98"/>
        <end position="126"/>
    </location>
</feature>
<dbReference type="SUPFAM" id="SSF54862">
    <property type="entry name" value="4Fe-4S ferredoxins"/>
    <property type="match status" value="1"/>
</dbReference>
<evidence type="ECO:0000256" key="4">
    <source>
        <dbReference type="ARBA" id="ARBA00023014"/>
    </source>
</evidence>
<evidence type="ECO:0000256" key="1">
    <source>
        <dbReference type="ARBA" id="ARBA00022485"/>
    </source>
</evidence>
<organism evidence="6">
    <name type="scientific">bioreactor metagenome</name>
    <dbReference type="NCBI Taxonomy" id="1076179"/>
    <lineage>
        <taxon>unclassified sequences</taxon>
        <taxon>metagenomes</taxon>
        <taxon>ecological metagenomes</taxon>
    </lineage>
</organism>
<accession>A0A645GV90</accession>
<evidence type="ECO:0000256" key="3">
    <source>
        <dbReference type="ARBA" id="ARBA00023004"/>
    </source>
</evidence>
<dbReference type="Pfam" id="PF13187">
    <property type="entry name" value="Fer4_9"/>
    <property type="match status" value="1"/>
</dbReference>
<evidence type="ECO:0000313" key="6">
    <source>
        <dbReference type="EMBL" id="MPN27563.1"/>
    </source>
</evidence>
<keyword evidence="1" id="KW-0004">4Fe-4S</keyword>
<dbReference type="PROSITE" id="PS00198">
    <property type="entry name" value="4FE4S_FER_1"/>
    <property type="match status" value="2"/>
</dbReference>
<keyword evidence="2" id="KW-0479">Metal-binding</keyword>
<dbReference type="GO" id="GO:0046872">
    <property type="term" value="F:metal ion binding"/>
    <property type="evidence" value="ECO:0007669"/>
    <property type="project" value="UniProtKB-KW"/>
</dbReference>
<comment type="caution">
    <text evidence="6">The sequence shown here is derived from an EMBL/GenBank/DDBJ whole genome shotgun (WGS) entry which is preliminary data.</text>
</comment>
<dbReference type="PROSITE" id="PS51379">
    <property type="entry name" value="4FE4S_FER_2"/>
    <property type="match status" value="2"/>
</dbReference>
<gene>
    <name evidence="6" type="primary">rsxB_108</name>
    <name evidence="6" type="ORF">SDC9_174997</name>
</gene>
<proteinExistence type="predicted"/>
<dbReference type="GO" id="GO:0051539">
    <property type="term" value="F:4 iron, 4 sulfur cluster binding"/>
    <property type="evidence" value="ECO:0007669"/>
    <property type="project" value="UniProtKB-KW"/>
</dbReference>
<evidence type="ECO:0000259" key="5">
    <source>
        <dbReference type="PROSITE" id="PS51379"/>
    </source>
</evidence>
<name>A0A645GV90_9ZZZZ</name>
<dbReference type="EMBL" id="VSSQ01077518">
    <property type="protein sequence ID" value="MPN27563.1"/>
    <property type="molecule type" value="Genomic_DNA"/>
</dbReference>